<dbReference type="EMBL" id="JAARLZ010000005">
    <property type="protein sequence ID" value="NII06829.1"/>
    <property type="molecule type" value="Genomic_DNA"/>
</dbReference>
<dbReference type="Proteomes" id="UP000490980">
    <property type="component" value="Unassembled WGS sequence"/>
</dbReference>
<evidence type="ECO:0000313" key="2">
    <source>
        <dbReference type="EMBL" id="NII06829.1"/>
    </source>
</evidence>
<keyword evidence="3" id="KW-1185">Reference proteome</keyword>
<evidence type="ECO:0000313" key="3">
    <source>
        <dbReference type="Proteomes" id="UP000490980"/>
    </source>
</evidence>
<proteinExistence type="predicted"/>
<dbReference type="SUPFAM" id="SSF56601">
    <property type="entry name" value="beta-lactamase/transpeptidase-like"/>
    <property type="match status" value="1"/>
</dbReference>
<dbReference type="PANTHER" id="PTHR46825">
    <property type="entry name" value="D-ALANYL-D-ALANINE-CARBOXYPEPTIDASE/ENDOPEPTIDASE AMPH"/>
    <property type="match status" value="1"/>
</dbReference>
<dbReference type="InterPro" id="IPR050491">
    <property type="entry name" value="AmpC-like"/>
</dbReference>
<dbReference type="AlphaFoldDB" id="A0A7X5ZII5"/>
<dbReference type="InterPro" id="IPR012338">
    <property type="entry name" value="Beta-lactam/transpept-like"/>
</dbReference>
<sequence>MTLTRRSLLQLGLGGMLLFPLRPVAGYPSRATRFDAWRREFEAGMPSLMRAAKVPGSAVAITAPGAHHYTAAFGMADIHQGRRLTATTPMHLASVSKLATALALVQLFERKGHDLHEGLDRYLDFPVRNPRYPKQIITPHHLLTHTSSISDEGYGDLTHPGDSPQKLSDFLSGYLVEGGNTWSRDGSFLPHPPGASWSYSNVGMALAGHVVEAVSGQSFASYVQANVFTPLGIEGAHWSIAAFGRDVLATPYVVEANAFTPLPQQGYPDVPAGMLRCSVHQLATLLNAMLPGMASTRAIASDEALARMLRSQVDPAIAPYQGLGWVSEDVGARQVIGHSGSDPGASNMVALSDDRRHAVVVLMNVDGSRRSARFRDRVTHDLLGGAALLD</sequence>
<dbReference type="InterPro" id="IPR001466">
    <property type="entry name" value="Beta-lactam-related"/>
</dbReference>
<dbReference type="PANTHER" id="PTHR46825:SF9">
    <property type="entry name" value="BETA-LACTAMASE-RELATED DOMAIN-CONTAINING PROTEIN"/>
    <property type="match status" value="1"/>
</dbReference>
<dbReference type="Gene3D" id="3.40.710.10">
    <property type="entry name" value="DD-peptidase/beta-lactamase superfamily"/>
    <property type="match status" value="1"/>
</dbReference>
<protein>
    <submittedName>
        <fullName evidence="2">Beta-lactamase family protein</fullName>
    </submittedName>
</protein>
<dbReference type="Pfam" id="PF00144">
    <property type="entry name" value="Beta-lactamase"/>
    <property type="match status" value="1"/>
</dbReference>
<name>A0A7X5ZII5_9GAMM</name>
<organism evidence="2 3">
    <name type="scientific">Luteibacter anthropi</name>
    <dbReference type="NCBI Taxonomy" id="564369"/>
    <lineage>
        <taxon>Bacteria</taxon>
        <taxon>Pseudomonadati</taxon>
        <taxon>Pseudomonadota</taxon>
        <taxon>Gammaproteobacteria</taxon>
        <taxon>Lysobacterales</taxon>
        <taxon>Rhodanobacteraceae</taxon>
        <taxon>Luteibacter</taxon>
    </lineage>
</organism>
<evidence type="ECO:0000259" key="1">
    <source>
        <dbReference type="Pfam" id="PF00144"/>
    </source>
</evidence>
<feature type="domain" description="Beta-lactamase-related" evidence="1">
    <location>
        <begin position="48"/>
        <end position="379"/>
    </location>
</feature>
<gene>
    <name evidence="2" type="ORF">HBF25_10565</name>
</gene>
<accession>A0A7X5ZII5</accession>
<comment type="caution">
    <text evidence="2">The sequence shown here is derived from an EMBL/GenBank/DDBJ whole genome shotgun (WGS) entry which is preliminary data.</text>
</comment>
<dbReference type="RefSeq" id="WP_166948166.1">
    <property type="nucleotide sequence ID" value="NZ_JAARLZ010000005.1"/>
</dbReference>
<reference evidence="2 3" key="1">
    <citation type="submission" date="2020-03" db="EMBL/GenBank/DDBJ databases">
        <authorList>
            <person name="Lai Q."/>
        </authorList>
    </citation>
    <scope>NUCLEOTIDE SEQUENCE [LARGE SCALE GENOMIC DNA]</scope>
    <source>
        <strain evidence="2 3">CCUG 25036</strain>
    </source>
</reference>